<gene>
    <name evidence="2" type="ORF">HPT29_027570</name>
</gene>
<evidence type="ECO:0000256" key="1">
    <source>
        <dbReference type="SAM" id="MobiDB-lite"/>
    </source>
</evidence>
<keyword evidence="2" id="KW-0614">Plasmid</keyword>
<organism evidence="2 3">
    <name type="scientific">Microvirga terrae</name>
    <dbReference type="NCBI Taxonomy" id="2740529"/>
    <lineage>
        <taxon>Bacteria</taxon>
        <taxon>Pseudomonadati</taxon>
        <taxon>Pseudomonadota</taxon>
        <taxon>Alphaproteobacteria</taxon>
        <taxon>Hyphomicrobiales</taxon>
        <taxon>Methylobacteriaceae</taxon>
        <taxon>Microvirga</taxon>
    </lineage>
</organism>
<evidence type="ECO:0000313" key="3">
    <source>
        <dbReference type="Proteomes" id="UP001017257"/>
    </source>
</evidence>
<reference evidence="2" key="1">
    <citation type="submission" date="2022-08" db="EMBL/GenBank/DDBJ databases">
        <title>Microvirga terrae sp. nov., isolated from soil.</title>
        <authorList>
            <person name="Kim K.H."/>
            <person name="Seo Y.L."/>
            <person name="Kim J.M."/>
            <person name="Lee J.K."/>
            <person name="Han D.M."/>
            <person name="Jeon C.O."/>
        </authorList>
    </citation>
    <scope>NUCLEOTIDE SEQUENCE</scope>
    <source>
        <strain evidence="2">R24</strain>
        <plasmid evidence="2">pR24_2</plasmid>
    </source>
</reference>
<keyword evidence="3" id="KW-1185">Reference proteome</keyword>
<evidence type="ECO:0000313" key="2">
    <source>
        <dbReference type="EMBL" id="UVF22827.1"/>
    </source>
</evidence>
<accession>A0ABY5S368</accession>
<proteinExistence type="predicted"/>
<sequence>MKSQVRGLSVPGMPVGWPGMGVGGENDSSAAVPFGPTGQMTFARCRGFRQV</sequence>
<dbReference type="EMBL" id="CP102847">
    <property type="protein sequence ID" value="UVF22827.1"/>
    <property type="molecule type" value="Genomic_DNA"/>
</dbReference>
<name>A0ABY5S368_9HYPH</name>
<feature type="region of interest" description="Disordered" evidence="1">
    <location>
        <begin position="1"/>
        <end position="22"/>
    </location>
</feature>
<dbReference type="Proteomes" id="UP001017257">
    <property type="component" value="Plasmid pR24_2"/>
</dbReference>
<protein>
    <submittedName>
        <fullName evidence="2">DUF411 domain-containing protein</fullName>
    </submittedName>
</protein>
<geneLocation type="plasmid" evidence="2 3">
    <name>pR24_2</name>
</geneLocation>